<dbReference type="CDD" id="cd01949">
    <property type="entry name" value="GGDEF"/>
    <property type="match status" value="1"/>
</dbReference>
<dbReference type="STRING" id="1090615.SAMN04515671_4489"/>
<evidence type="ECO:0000313" key="3">
    <source>
        <dbReference type="EMBL" id="SDP49552.1"/>
    </source>
</evidence>
<dbReference type="GO" id="GO:0052621">
    <property type="term" value="F:diguanylate cyclase activity"/>
    <property type="evidence" value="ECO:0007669"/>
    <property type="project" value="TreeGrafter"/>
</dbReference>
<dbReference type="Pfam" id="PF00990">
    <property type="entry name" value="GGDEF"/>
    <property type="match status" value="1"/>
</dbReference>
<keyword evidence="4" id="KW-1185">Reference proteome</keyword>
<protein>
    <submittedName>
        <fullName evidence="3">Diguanylate cyclase (GGDEF) domain-containing protein</fullName>
    </submittedName>
</protein>
<evidence type="ECO:0000256" key="1">
    <source>
        <dbReference type="SAM" id="MobiDB-lite"/>
    </source>
</evidence>
<dbReference type="EMBL" id="LT629710">
    <property type="protein sequence ID" value="SDP49552.1"/>
    <property type="molecule type" value="Genomic_DNA"/>
</dbReference>
<dbReference type="NCBIfam" id="TIGR00254">
    <property type="entry name" value="GGDEF"/>
    <property type="match status" value="1"/>
</dbReference>
<feature type="domain" description="GGDEF" evidence="2">
    <location>
        <begin position="150"/>
        <end position="270"/>
    </location>
</feature>
<reference evidence="3 4" key="1">
    <citation type="submission" date="2016-10" db="EMBL/GenBank/DDBJ databases">
        <authorList>
            <person name="de Groot N.N."/>
        </authorList>
    </citation>
    <scope>NUCLEOTIDE SEQUENCE [LARGE SCALE GENOMIC DNA]</scope>
    <source>
        <strain evidence="4">P4-7,KCTC 19426,CECT 7604</strain>
    </source>
</reference>
<organism evidence="3 4">
    <name type="scientific">Nakamurella panacisegetis</name>
    <dbReference type="NCBI Taxonomy" id="1090615"/>
    <lineage>
        <taxon>Bacteria</taxon>
        <taxon>Bacillati</taxon>
        <taxon>Actinomycetota</taxon>
        <taxon>Actinomycetes</taxon>
        <taxon>Nakamurellales</taxon>
        <taxon>Nakamurellaceae</taxon>
        <taxon>Nakamurella</taxon>
    </lineage>
</organism>
<gene>
    <name evidence="3" type="ORF">SAMN04515671_4489</name>
</gene>
<dbReference type="InterPro" id="IPR000160">
    <property type="entry name" value="GGDEF_dom"/>
</dbReference>
<proteinExistence type="predicted"/>
<dbReference type="InterPro" id="IPR029787">
    <property type="entry name" value="Nucleotide_cyclase"/>
</dbReference>
<evidence type="ECO:0000313" key="4">
    <source>
        <dbReference type="Proteomes" id="UP000198741"/>
    </source>
</evidence>
<dbReference type="InterPro" id="IPR043128">
    <property type="entry name" value="Rev_trsase/Diguanyl_cyclase"/>
</dbReference>
<dbReference type="SUPFAM" id="SSF55073">
    <property type="entry name" value="Nucleotide cyclase"/>
    <property type="match status" value="1"/>
</dbReference>
<dbReference type="AlphaFoldDB" id="A0A1H0T689"/>
<evidence type="ECO:0000259" key="2">
    <source>
        <dbReference type="PROSITE" id="PS50887"/>
    </source>
</evidence>
<dbReference type="PANTHER" id="PTHR45138">
    <property type="entry name" value="REGULATORY COMPONENTS OF SENSORY TRANSDUCTION SYSTEM"/>
    <property type="match status" value="1"/>
</dbReference>
<feature type="compositionally biased region" description="Basic and acidic residues" evidence="1">
    <location>
        <begin position="20"/>
        <end position="68"/>
    </location>
</feature>
<dbReference type="InterPro" id="IPR050469">
    <property type="entry name" value="Diguanylate_Cyclase"/>
</dbReference>
<feature type="region of interest" description="Disordered" evidence="1">
    <location>
        <begin position="1"/>
        <end position="111"/>
    </location>
</feature>
<sequence>MQKVRHEVTDANDNSLGEQARARDAERRDQAGRQRDVAAVGRDEEGSARDEAASIRDEAASAREERLAADQAALSSMARDDRLHARDDRTAGAGDRIDAKHDREEAAADRQAAAEDRYVASVDGLTGLCSRAAGLVELNLDMARARRAGHGMVLAFIDVDDLKGINDTLGHAAGDLLLQRVAHALKAALRPYDLVMRYGGDEFLCAIEGIDVAAARARFARVNRFLAEDGAGGGSVTIGLADLGDQESLPALIAEADADLYRQRATPPDG</sequence>
<dbReference type="PROSITE" id="PS50887">
    <property type="entry name" value="GGDEF"/>
    <property type="match status" value="1"/>
</dbReference>
<dbReference type="SMART" id="SM00267">
    <property type="entry name" value="GGDEF"/>
    <property type="match status" value="1"/>
</dbReference>
<name>A0A1H0T689_9ACTN</name>
<dbReference type="Proteomes" id="UP000198741">
    <property type="component" value="Chromosome I"/>
</dbReference>
<feature type="compositionally biased region" description="Basic and acidic residues" evidence="1">
    <location>
        <begin position="78"/>
        <end position="111"/>
    </location>
</feature>
<dbReference type="Gene3D" id="3.30.70.270">
    <property type="match status" value="1"/>
</dbReference>
<dbReference type="PANTHER" id="PTHR45138:SF9">
    <property type="entry name" value="DIGUANYLATE CYCLASE DGCM-RELATED"/>
    <property type="match status" value="1"/>
</dbReference>
<accession>A0A1H0T689</accession>